<dbReference type="Proteomes" id="UP000712600">
    <property type="component" value="Unassembled WGS sequence"/>
</dbReference>
<gene>
    <name evidence="1" type="ORF">F2Q69_00035197</name>
</gene>
<evidence type="ECO:0000313" key="1">
    <source>
        <dbReference type="EMBL" id="KAF3598326.1"/>
    </source>
</evidence>
<sequence>MATKRLIEMMSGYMKDKLTALTAPMANAYGNAVVFNKSKTYSRPSATGGALKRSRDFSL</sequence>
<reference evidence="1" key="1">
    <citation type="submission" date="2019-12" db="EMBL/GenBank/DDBJ databases">
        <title>Genome sequencing and annotation of Brassica cretica.</title>
        <authorList>
            <person name="Studholme D.J."/>
            <person name="Sarris P."/>
        </authorList>
    </citation>
    <scope>NUCLEOTIDE SEQUENCE</scope>
    <source>
        <strain evidence="1">PFS-109/04</strain>
        <tissue evidence="1">Leaf</tissue>
    </source>
</reference>
<comment type="caution">
    <text evidence="1">The sequence shown here is derived from an EMBL/GenBank/DDBJ whole genome shotgun (WGS) entry which is preliminary data.</text>
</comment>
<organism evidence="1 2">
    <name type="scientific">Brassica cretica</name>
    <name type="common">Mustard</name>
    <dbReference type="NCBI Taxonomy" id="69181"/>
    <lineage>
        <taxon>Eukaryota</taxon>
        <taxon>Viridiplantae</taxon>
        <taxon>Streptophyta</taxon>
        <taxon>Embryophyta</taxon>
        <taxon>Tracheophyta</taxon>
        <taxon>Spermatophyta</taxon>
        <taxon>Magnoliopsida</taxon>
        <taxon>eudicotyledons</taxon>
        <taxon>Gunneridae</taxon>
        <taxon>Pentapetalae</taxon>
        <taxon>rosids</taxon>
        <taxon>malvids</taxon>
        <taxon>Brassicales</taxon>
        <taxon>Brassicaceae</taxon>
        <taxon>Brassiceae</taxon>
        <taxon>Brassica</taxon>
    </lineage>
</organism>
<dbReference type="AlphaFoldDB" id="A0A8S9S9J3"/>
<accession>A0A8S9S9J3</accession>
<protein>
    <submittedName>
        <fullName evidence="1">Uncharacterized protein</fullName>
    </submittedName>
</protein>
<proteinExistence type="predicted"/>
<dbReference type="EMBL" id="QGKX02000004">
    <property type="protein sequence ID" value="KAF3598326.1"/>
    <property type="molecule type" value="Genomic_DNA"/>
</dbReference>
<name>A0A8S9S9J3_BRACR</name>
<evidence type="ECO:0000313" key="2">
    <source>
        <dbReference type="Proteomes" id="UP000712600"/>
    </source>
</evidence>